<dbReference type="InterPro" id="IPR016135">
    <property type="entry name" value="UBQ-conjugating_enzyme/RWD"/>
</dbReference>
<evidence type="ECO:0000313" key="3">
    <source>
        <dbReference type="Proteomes" id="UP000077521"/>
    </source>
</evidence>
<dbReference type="CDD" id="cd23814">
    <property type="entry name" value="UEV_AKTIP"/>
    <property type="match status" value="1"/>
</dbReference>
<dbReference type="Proteomes" id="UP000077521">
    <property type="component" value="Unassembled WGS sequence"/>
</dbReference>
<dbReference type="EMBL" id="LWDF02000163">
    <property type="protein sequence ID" value="KAE8255311.1"/>
    <property type="molecule type" value="Genomic_DNA"/>
</dbReference>
<name>A0A177TPF0_9BASI</name>
<dbReference type="PROSITE" id="PS50127">
    <property type="entry name" value="UBC_2"/>
    <property type="match status" value="1"/>
</dbReference>
<keyword evidence="1" id="KW-0833">Ubl conjugation pathway</keyword>
<dbReference type="InterPro" id="IPR000608">
    <property type="entry name" value="UBC"/>
</dbReference>
<reference evidence="2" key="2">
    <citation type="journal article" date="2019" name="IMA Fungus">
        <title>Genome sequencing and comparison of five Tilletia species to identify candidate genes for the detection of regulated species infecting wheat.</title>
        <authorList>
            <person name="Nguyen H.D.T."/>
            <person name="Sultana T."/>
            <person name="Kesanakurti P."/>
            <person name="Hambleton S."/>
        </authorList>
    </citation>
    <scope>NUCLEOTIDE SEQUENCE</scope>
    <source>
        <strain evidence="2">DAOMC 236416</strain>
    </source>
</reference>
<dbReference type="SUPFAM" id="SSF54495">
    <property type="entry name" value="UBC-like"/>
    <property type="match status" value="1"/>
</dbReference>
<dbReference type="SMART" id="SM00212">
    <property type="entry name" value="UBCc"/>
    <property type="match status" value="1"/>
</dbReference>
<dbReference type="PANTHER" id="PTHR24067">
    <property type="entry name" value="UBIQUITIN-CONJUGATING ENZYME E2"/>
    <property type="match status" value="1"/>
</dbReference>
<sequence>MSGRRTTKTSKTPALRPLAAAEIDFQFSLLRSQCPEGVYIEPDTSNRGTWHGVIFVRSGIFEGGIFRFDIVFPPTFPRLAPQVYFPPTLLHPLLDPATGRLSLALRFSSGWDPRTSTILELLLYLKSIFQPTILDTTFERVAANVEVLRMYRDNRPLFLKLAHQVVALSSSEAALYEGGQAASYPSYGSQNEVSTGAGIHFSKMGEAALRREIFGHEDEERAS</sequence>
<evidence type="ECO:0000256" key="1">
    <source>
        <dbReference type="ARBA" id="ARBA00022786"/>
    </source>
</evidence>
<evidence type="ECO:0000313" key="2">
    <source>
        <dbReference type="EMBL" id="KAE8255311.1"/>
    </source>
</evidence>
<keyword evidence="3" id="KW-1185">Reference proteome</keyword>
<comment type="caution">
    <text evidence="2">The sequence shown here is derived from an EMBL/GenBank/DDBJ whole genome shotgun (WGS) entry which is preliminary data.</text>
</comment>
<reference evidence="2" key="1">
    <citation type="submission" date="2016-04" db="EMBL/GenBank/DDBJ databases">
        <authorList>
            <person name="Nguyen H.D."/>
            <person name="Samba Siva P."/>
            <person name="Cullis J."/>
            <person name="Levesque C.A."/>
            <person name="Hambleton S."/>
        </authorList>
    </citation>
    <scope>NUCLEOTIDE SEQUENCE</scope>
    <source>
        <strain evidence="2">DAOMC 236416</strain>
    </source>
</reference>
<protein>
    <submittedName>
        <fullName evidence="2">Uncharacterized protein</fullName>
    </submittedName>
</protein>
<dbReference type="Pfam" id="PF00179">
    <property type="entry name" value="UQ_con"/>
    <property type="match status" value="1"/>
</dbReference>
<dbReference type="AlphaFoldDB" id="A0A177TPF0"/>
<dbReference type="InterPro" id="IPR050113">
    <property type="entry name" value="Ub_conjugating_enzyme"/>
</dbReference>
<dbReference type="Gene3D" id="3.10.110.10">
    <property type="entry name" value="Ubiquitin Conjugating Enzyme"/>
    <property type="match status" value="1"/>
</dbReference>
<proteinExistence type="predicted"/>
<gene>
    <name evidence="2" type="ORF">A4X13_0g3085</name>
</gene>
<accession>A0A177TPF0</accession>
<organism evidence="2 3">
    <name type="scientific">Tilletia indica</name>
    <dbReference type="NCBI Taxonomy" id="43049"/>
    <lineage>
        <taxon>Eukaryota</taxon>
        <taxon>Fungi</taxon>
        <taxon>Dikarya</taxon>
        <taxon>Basidiomycota</taxon>
        <taxon>Ustilaginomycotina</taxon>
        <taxon>Exobasidiomycetes</taxon>
        <taxon>Tilletiales</taxon>
        <taxon>Tilletiaceae</taxon>
        <taxon>Tilletia</taxon>
    </lineage>
</organism>